<evidence type="ECO:0000256" key="2">
    <source>
        <dbReference type="SAM" id="SignalP"/>
    </source>
</evidence>
<reference evidence="3 4" key="1">
    <citation type="submission" date="2017-01" db="EMBL/GenBank/DDBJ databases">
        <title>Novel large sulfur bacteria in the metagenomes of groundwater-fed chemosynthetic microbial mats in the Lake Huron basin.</title>
        <authorList>
            <person name="Sharrar A.M."/>
            <person name="Flood B.E."/>
            <person name="Bailey J.V."/>
            <person name="Jones D.S."/>
            <person name="Biddanda B."/>
            <person name="Ruberg S.A."/>
            <person name="Marcus D.N."/>
            <person name="Dick G.J."/>
        </authorList>
    </citation>
    <scope>NUCLEOTIDE SEQUENCE [LARGE SCALE GENOMIC DNA]</scope>
    <source>
        <strain evidence="3">A8</strain>
    </source>
</reference>
<accession>A0A1Y1QZ62</accession>
<keyword evidence="2" id="KW-0732">Signal</keyword>
<sequence length="179" mass="18019">MNRRHLETIVMLVALCVSPPLLAAGNGGGNGGGGGGGNAGSHGGGGHSNANQSANQGVSQQNAGGKERVKTEQALPKASKTPAQQLADNPSLSAKLSALMPAGTDLQAASAGFKNLGQFVAAVHVSTNLSLSFTDLKTEMTTGASLGTAIHSLRPQVKAETEATKAQRQAARDVFSTHP</sequence>
<feature type="compositionally biased region" description="Gly residues" evidence="1">
    <location>
        <begin position="33"/>
        <end position="47"/>
    </location>
</feature>
<feature type="chain" id="PRO_5013005422" evidence="2">
    <location>
        <begin position="24"/>
        <end position="179"/>
    </location>
</feature>
<feature type="region of interest" description="Disordered" evidence="1">
    <location>
        <begin position="33"/>
        <end position="88"/>
    </location>
</feature>
<comment type="caution">
    <text evidence="3">The sequence shown here is derived from an EMBL/GenBank/DDBJ whole genome shotgun (WGS) entry which is preliminary data.</text>
</comment>
<gene>
    <name evidence="3" type="ORF">BWK73_02095</name>
</gene>
<name>A0A1Y1QZ62_9GAMM</name>
<dbReference type="Proteomes" id="UP000192491">
    <property type="component" value="Unassembled WGS sequence"/>
</dbReference>
<evidence type="ECO:0000313" key="4">
    <source>
        <dbReference type="Proteomes" id="UP000192491"/>
    </source>
</evidence>
<proteinExistence type="predicted"/>
<dbReference type="AlphaFoldDB" id="A0A1Y1QZ62"/>
<protein>
    <submittedName>
        <fullName evidence="3">Uncharacterized protein</fullName>
    </submittedName>
</protein>
<evidence type="ECO:0000256" key="1">
    <source>
        <dbReference type="SAM" id="MobiDB-lite"/>
    </source>
</evidence>
<feature type="signal peptide" evidence="2">
    <location>
        <begin position="1"/>
        <end position="23"/>
    </location>
</feature>
<organism evidence="3 4">
    <name type="scientific">Thiothrix lacustris</name>
    <dbReference type="NCBI Taxonomy" id="525917"/>
    <lineage>
        <taxon>Bacteria</taxon>
        <taxon>Pseudomonadati</taxon>
        <taxon>Pseudomonadota</taxon>
        <taxon>Gammaproteobacteria</taxon>
        <taxon>Thiotrichales</taxon>
        <taxon>Thiotrichaceae</taxon>
        <taxon>Thiothrix</taxon>
    </lineage>
</organism>
<dbReference type="EMBL" id="MTEJ01000002">
    <property type="protein sequence ID" value="OQX16761.1"/>
    <property type="molecule type" value="Genomic_DNA"/>
</dbReference>
<feature type="compositionally biased region" description="Polar residues" evidence="1">
    <location>
        <begin position="52"/>
        <end position="63"/>
    </location>
</feature>
<evidence type="ECO:0000313" key="3">
    <source>
        <dbReference type="EMBL" id="OQX16761.1"/>
    </source>
</evidence>